<name>A0A7J6IWK4_COLFN</name>
<comment type="caution">
    <text evidence="2">The sequence shown here is derived from an EMBL/GenBank/DDBJ whole genome shotgun (WGS) entry which is preliminary data.</text>
</comment>
<dbReference type="EMBL" id="ANPB02000006">
    <property type="protein sequence ID" value="KAF4481495.1"/>
    <property type="molecule type" value="Genomic_DNA"/>
</dbReference>
<dbReference type="RefSeq" id="XP_031888171.1">
    <property type="nucleotide sequence ID" value="XM_032032649.1"/>
</dbReference>
<reference evidence="2 3" key="2">
    <citation type="submission" date="2020-04" db="EMBL/GenBank/DDBJ databases">
        <title>Genome sequencing and assembly of multiple isolates from the Colletotrichum gloeosporioides species complex.</title>
        <authorList>
            <person name="Gan P."/>
            <person name="Shirasu K."/>
        </authorList>
    </citation>
    <scope>NUCLEOTIDE SEQUENCE [LARGE SCALE GENOMIC DNA]</scope>
    <source>
        <strain evidence="2 3">Nara gc5</strain>
    </source>
</reference>
<sequence length="214" mass="23615">MPGDARKKGGSYSTNPNTVRTRAYQASQTPEQAAARREKFAEYRSLRDNCLRVYKSDDFKAAVTRDARVDILRKSCEQLMANRAAANKVMCGTDVDEYVKRFHDSRWLKRQKAKAAGGADSDSDDDGDSASANGSPAPTAQLQRDLAEQQQTVAQLVRSQAAMTTQLNTISGQVMHLTEVAVQQQARMNDMEAQSQRDRDALRSVLQVLADTVG</sequence>
<dbReference type="Proteomes" id="UP000011096">
    <property type="component" value="Unassembled WGS sequence"/>
</dbReference>
<protein>
    <submittedName>
        <fullName evidence="2">Uncharacterized protein</fullName>
    </submittedName>
</protein>
<dbReference type="InParanoid" id="A0A7J6IWK4"/>
<feature type="region of interest" description="Disordered" evidence="1">
    <location>
        <begin position="1"/>
        <end position="35"/>
    </location>
</feature>
<feature type="compositionally biased region" description="Polar residues" evidence="1">
    <location>
        <begin position="136"/>
        <end position="147"/>
    </location>
</feature>
<gene>
    <name evidence="2" type="ORF">CGGC5_v011483</name>
</gene>
<dbReference type="GeneID" id="43616689"/>
<keyword evidence="3" id="KW-1185">Reference proteome</keyword>
<accession>A0A7J6IWK4</accession>
<dbReference type="AlphaFoldDB" id="A0A7J6IWK4"/>
<reference evidence="2 3" key="1">
    <citation type="submission" date="2012-08" db="EMBL/GenBank/DDBJ databases">
        <authorList>
            <person name="Gan P.H.P."/>
            <person name="Ikeda K."/>
            <person name="Irieda H."/>
            <person name="Narusaka M."/>
            <person name="O'Connell R.J."/>
            <person name="Narusaka Y."/>
            <person name="Takano Y."/>
            <person name="Kubo Y."/>
            <person name="Shirasu K."/>
        </authorList>
    </citation>
    <scope>NUCLEOTIDE SEQUENCE [LARGE SCALE GENOMIC DNA]</scope>
    <source>
        <strain evidence="2 3">Nara gc5</strain>
    </source>
</reference>
<feature type="compositionally biased region" description="Polar residues" evidence="1">
    <location>
        <begin position="11"/>
        <end position="31"/>
    </location>
</feature>
<dbReference type="OrthoDB" id="4823714at2759"/>
<feature type="region of interest" description="Disordered" evidence="1">
    <location>
        <begin position="109"/>
        <end position="147"/>
    </location>
</feature>
<evidence type="ECO:0000256" key="1">
    <source>
        <dbReference type="SAM" id="MobiDB-lite"/>
    </source>
</evidence>
<evidence type="ECO:0000313" key="3">
    <source>
        <dbReference type="Proteomes" id="UP000011096"/>
    </source>
</evidence>
<organism evidence="2 3">
    <name type="scientific">Colletotrichum fructicola (strain Nara gc5)</name>
    <name type="common">Anthracnose fungus</name>
    <name type="synonym">Colletotrichum gloeosporioides (strain Nara gc5)</name>
    <dbReference type="NCBI Taxonomy" id="1213859"/>
    <lineage>
        <taxon>Eukaryota</taxon>
        <taxon>Fungi</taxon>
        <taxon>Dikarya</taxon>
        <taxon>Ascomycota</taxon>
        <taxon>Pezizomycotina</taxon>
        <taxon>Sordariomycetes</taxon>
        <taxon>Hypocreomycetidae</taxon>
        <taxon>Glomerellales</taxon>
        <taxon>Glomerellaceae</taxon>
        <taxon>Colletotrichum</taxon>
        <taxon>Colletotrichum gloeosporioides species complex</taxon>
    </lineage>
</organism>
<proteinExistence type="predicted"/>
<evidence type="ECO:0000313" key="2">
    <source>
        <dbReference type="EMBL" id="KAF4481495.1"/>
    </source>
</evidence>